<dbReference type="InterPro" id="IPR006597">
    <property type="entry name" value="Sel1-like"/>
</dbReference>
<keyword evidence="2" id="KW-1185">Reference proteome</keyword>
<sequence>MSNESAAQAAVEAADLVVRSLHQRLMASGHERPEGDRCPICFDLIELPVGAHSKMNCCCMKRVCNGCALTAQRRGMNGLCEFCRTPIPDNKGSTHAMVQKRVSKGDATATFNLGEKYFHGEDGLAKNVPRAIELWTEAAELGSLDAHCQIGVVYYNGIDVEEDKPRGTHHWQQAAMKGDVESRHNLGIAEYKNGNYQLAVQHFMISAKMGDENSLNDIKQMFKLGYAAKAQYAKALLGYRDAVEEMKSPQRGS</sequence>
<dbReference type="SUPFAM" id="SSF57850">
    <property type="entry name" value="RING/U-box"/>
    <property type="match status" value="1"/>
</dbReference>
<accession>K0TJU6</accession>
<evidence type="ECO:0000313" key="1">
    <source>
        <dbReference type="EMBL" id="EJK70902.1"/>
    </source>
</evidence>
<comment type="caution">
    <text evidence="1">The sequence shown here is derived from an EMBL/GenBank/DDBJ whole genome shotgun (WGS) entry which is preliminary data.</text>
</comment>
<protein>
    <recommendedName>
        <fullName evidence="3">RING-type domain-containing protein</fullName>
    </recommendedName>
</protein>
<evidence type="ECO:0000313" key="2">
    <source>
        <dbReference type="Proteomes" id="UP000266841"/>
    </source>
</evidence>
<organism evidence="1 2">
    <name type="scientific">Thalassiosira oceanica</name>
    <name type="common">Marine diatom</name>
    <dbReference type="NCBI Taxonomy" id="159749"/>
    <lineage>
        <taxon>Eukaryota</taxon>
        <taxon>Sar</taxon>
        <taxon>Stramenopiles</taxon>
        <taxon>Ochrophyta</taxon>
        <taxon>Bacillariophyta</taxon>
        <taxon>Coscinodiscophyceae</taxon>
        <taxon>Thalassiosirophycidae</taxon>
        <taxon>Thalassiosirales</taxon>
        <taxon>Thalassiosiraceae</taxon>
        <taxon>Thalassiosira</taxon>
    </lineage>
</organism>
<dbReference type="SMART" id="SM00671">
    <property type="entry name" value="SEL1"/>
    <property type="match status" value="3"/>
</dbReference>
<dbReference type="AlphaFoldDB" id="K0TJU6"/>
<reference evidence="1 2" key="1">
    <citation type="journal article" date="2012" name="Genome Biol.">
        <title>Genome and low-iron response of an oceanic diatom adapted to chronic iron limitation.</title>
        <authorList>
            <person name="Lommer M."/>
            <person name="Specht M."/>
            <person name="Roy A.S."/>
            <person name="Kraemer L."/>
            <person name="Andreson R."/>
            <person name="Gutowska M.A."/>
            <person name="Wolf J."/>
            <person name="Bergner S.V."/>
            <person name="Schilhabel M.B."/>
            <person name="Klostermeier U.C."/>
            <person name="Beiko R.G."/>
            <person name="Rosenstiel P."/>
            <person name="Hippler M."/>
            <person name="Laroche J."/>
        </authorList>
    </citation>
    <scope>NUCLEOTIDE SEQUENCE [LARGE SCALE GENOMIC DNA]</scope>
    <source>
        <strain evidence="1 2">CCMP1005</strain>
    </source>
</reference>
<dbReference type="OrthoDB" id="442451at2759"/>
<gene>
    <name evidence="1" type="ORF">THAOC_07703</name>
</gene>
<evidence type="ECO:0008006" key="3">
    <source>
        <dbReference type="Google" id="ProtNLM"/>
    </source>
</evidence>
<name>K0TJU6_THAOC</name>
<dbReference type="Proteomes" id="UP000266841">
    <property type="component" value="Unassembled WGS sequence"/>
</dbReference>
<dbReference type="Pfam" id="PF08238">
    <property type="entry name" value="Sel1"/>
    <property type="match status" value="3"/>
</dbReference>
<dbReference type="InterPro" id="IPR052748">
    <property type="entry name" value="ISR_Activator"/>
</dbReference>
<dbReference type="PANTHER" id="PTHR45011">
    <property type="entry name" value="DAP3-BINDING CELL DEATH ENHANCER 1"/>
    <property type="match status" value="1"/>
</dbReference>
<dbReference type="SUPFAM" id="SSF81901">
    <property type="entry name" value="HCP-like"/>
    <property type="match status" value="1"/>
</dbReference>
<dbReference type="PANTHER" id="PTHR45011:SF1">
    <property type="entry name" value="DAP3-BINDING CELL DEATH ENHANCER 1"/>
    <property type="match status" value="1"/>
</dbReference>
<dbReference type="InterPro" id="IPR011990">
    <property type="entry name" value="TPR-like_helical_dom_sf"/>
</dbReference>
<dbReference type="EMBL" id="AGNL01007903">
    <property type="protein sequence ID" value="EJK70902.1"/>
    <property type="molecule type" value="Genomic_DNA"/>
</dbReference>
<dbReference type="Gene3D" id="1.25.40.10">
    <property type="entry name" value="Tetratricopeptide repeat domain"/>
    <property type="match status" value="1"/>
</dbReference>
<proteinExistence type="predicted"/>